<feature type="transmembrane region" description="Helical" evidence="6">
    <location>
        <begin position="180"/>
        <end position="201"/>
    </location>
</feature>
<evidence type="ECO:0000256" key="3">
    <source>
        <dbReference type="ARBA" id="ARBA00022692"/>
    </source>
</evidence>
<comment type="similarity">
    <text evidence="2 6">Belongs to the multi antimicrobial extrusion (MATE) (TC 2.A.66.1) family.</text>
</comment>
<dbReference type="Pfam" id="PF01554">
    <property type="entry name" value="MatE"/>
    <property type="match status" value="2"/>
</dbReference>
<proteinExistence type="inferred from homology"/>
<evidence type="ECO:0000256" key="7">
    <source>
        <dbReference type="SAM" id="MobiDB-lite"/>
    </source>
</evidence>
<dbReference type="PANTHER" id="PTHR11206">
    <property type="entry name" value="MULTIDRUG RESISTANCE PROTEIN"/>
    <property type="match status" value="1"/>
</dbReference>
<keyword evidence="9" id="KW-1185">Reference proteome</keyword>
<evidence type="ECO:0000256" key="4">
    <source>
        <dbReference type="ARBA" id="ARBA00022989"/>
    </source>
</evidence>
<feature type="transmembrane region" description="Helical" evidence="6">
    <location>
        <begin position="432"/>
        <end position="453"/>
    </location>
</feature>
<comment type="subcellular location">
    <subcellularLocation>
        <location evidence="1">Membrane</location>
        <topology evidence="1">Multi-pass membrane protein</topology>
    </subcellularLocation>
</comment>
<dbReference type="InterPro" id="IPR045069">
    <property type="entry name" value="MATE_euk"/>
</dbReference>
<accession>A0A9Q0CH31</accession>
<protein>
    <recommendedName>
        <fullName evidence="6">Protein DETOXIFICATION</fullName>
    </recommendedName>
    <alternativeName>
        <fullName evidence="6">Multidrug and toxic compound extrusion protein</fullName>
    </alternativeName>
</protein>
<keyword evidence="4 6" id="KW-1133">Transmembrane helix</keyword>
<reference evidence="8" key="1">
    <citation type="journal article" date="2022" name="Cell">
        <title>Repeat-based holocentromeres influence genome architecture and karyotype evolution.</title>
        <authorList>
            <person name="Hofstatter P.G."/>
            <person name="Thangavel G."/>
            <person name="Lux T."/>
            <person name="Neumann P."/>
            <person name="Vondrak T."/>
            <person name="Novak P."/>
            <person name="Zhang M."/>
            <person name="Costa L."/>
            <person name="Castellani M."/>
            <person name="Scott A."/>
            <person name="Toegelov H."/>
            <person name="Fuchs J."/>
            <person name="Mata-Sucre Y."/>
            <person name="Dias Y."/>
            <person name="Vanzela A.L.L."/>
            <person name="Huettel B."/>
            <person name="Almeida C.C.S."/>
            <person name="Simkova H."/>
            <person name="Souza G."/>
            <person name="Pedrosa-Harand A."/>
            <person name="Macas J."/>
            <person name="Mayer K.F.X."/>
            <person name="Houben A."/>
            <person name="Marques A."/>
        </authorList>
    </citation>
    <scope>NUCLEOTIDE SEQUENCE</scope>
    <source>
        <strain evidence="8">RhyBre1mFocal</strain>
    </source>
</reference>
<feature type="transmembrane region" description="Helical" evidence="6">
    <location>
        <begin position="296"/>
        <end position="317"/>
    </location>
</feature>
<sequence>MTPDDFNERFLPPPSGHDESLHKSVWTESKKLWVVAGPAIFTRFATIGVQGITQAFLGHVGATELAAYALSSSVIDRIAAGILLGMASALETLCGQSFGAKQYHMLGIYLQRSWIILLATTIIILPLFLFTSPLMLLLGQNPLISNVAGLVSLWFIPVVFSNVFSFTFQMYLQSQSKNSVISYFSLISITLHVLLSWVSVIKLQWGISGAMGSMAIALWIPVIGQFAYVLCGGCPETWKGFTWSAFTDLWHIIKLSLSSGAMICLELWYGSILVLLTGYMENAEVALDALSICLNISVWEMMISLGFLAAAGVRVANELGAGNAKAAKFSIVVVTVTSTFIGCAVILIFLCFRLSIVYLFTTSDAVADAVLDMTPLLVLNLFLNSIQPVLLGAAVGAGWQNIVAYVNIACYYFVGIPVGVILGYLTGYGVKGIWMGMNFGTLIQTLVLLFITWKIDWDREVAIAKARVNKWFLPESKETSHKNEGI</sequence>
<organism evidence="8 9">
    <name type="scientific">Rhynchospora breviuscula</name>
    <dbReference type="NCBI Taxonomy" id="2022672"/>
    <lineage>
        <taxon>Eukaryota</taxon>
        <taxon>Viridiplantae</taxon>
        <taxon>Streptophyta</taxon>
        <taxon>Embryophyta</taxon>
        <taxon>Tracheophyta</taxon>
        <taxon>Spermatophyta</taxon>
        <taxon>Magnoliopsida</taxon>
        <taxon>Liliopsida</taxon>
        <taxon>Poales</taxon>
        <taxon>Cyperaceae</taxon>
        <taxon>Cyperoideae</taxon>
        <taxon>Rhynchosporeae</taxon>
        <taxon>Rhynchospora</taxon>
    </lineage>
</organism>
<dbReference type="GO" id="GO:0042910">
    <property type="term" value="F:xenobiotic transmembrane transporter activity"/>
    <property type="evidence" value="ECO:0007669"/>
    <property type="project" value="InterPro"/>
</dbReference>
<name>A0A9Q0CH31_9POAL</name>
<keyword evidence="5 6" id="KW-0472">Membrane</keyword>
<keyword evidence="3 6" id="KW-0812">Transmembrane</keyword>
<dbReference type="CDD" id="cd13132">
    <property type="entry name" value="MATE_eukaryotic"/>
    <property type="match status" value="1"/>
</dbReference>
<feature type="transmembrane region" description="Helical" evidence="6">
    <location>
        <begin position="376"/>
        <end position="395"/>
    </location>
</feature>
<dbReference type="AlphaFoldDB" id="A0A9Q0CH31"/>
<dbReference type="OrthoDB" id="663566at2759"/>
<evidence type="ECO:0000256" key="6">
    <source>
        <dbReference type="RuleBase" id="RU004914"/>
    </source>
</evidence>
<dbReference type="InterPro" id="IPR002528">
    <property type="entry name" value="MATE_fam"/>
</dbReference>
<dbReference type="EMBL" id="JAMQYH010000003">
    <property type="protein sequence ID" value="KAJ1693364.1"/>
    <property type="molecule type" value="Genomic_DNA"/>
</dbReference>
<feature type="transmembrane region" description="Helical" evidence="6">
    <location>
        <begin position="329"/>
        <end position="356"/>
    </location>
</feature>
<feature type="transmembrane region" description="Helical" evidence="6">
    <location>
        <begin position="143"/>
        <end position="168"/>
    </location>
</feature>
<dbReference type="Proteomes" id="UP001151287">
    <property type="component" value="Unassembled WGS sequence"/>
</dbReference>
<evidence type="ECO:0000313" key="8">
    <source>
        <dbReference type="EMBL" id="KAJ1693364.1"/>
    </source>
</evidence>
<evidence type="ECO:0000256" key="1">
    <source>
        <dbReference type="ARBA" id="ARBA00004141"/>
    </source>
</evidence>
<dbReference type="GO" id="GO:1990961">
    <property type="term" value="P:xenobiotic detoxification by transmembrane export across the plasma membrane"/>
    <property type="evidence" value="ECO:0007669"/>
    <property type="project" value="InterPro"/>
</dbReference>
<feature type="transmembrane region" description="Helical" evidence="6">
    <location>
        <begin position="207"/>
        <end position="231"/>
    </location>
</feature>
<evidence type="ECO:0000256" key="2">
    <source>
        <dbReference type="ARBA" id="ARBA00010199"/>
    </source>
</evidence>
<feature type="transmembrane region" description="Helical" evidence="6">
    <location>
        <begin position="252"/>
        <end position="276"/>
    </location>
</feature>
<feature type="transmembrane region" description="Helical" evidence="6">
    <location>
        <begin position="114"/>
        <end position="137"/>
    </location>
</feature>
<dbReference type="NCBIfam" id="TIGR00797">
    <property type="entry name" value="matE"/>
    <property type="match status" value="1"/>
</dbReference>
<dbReference type="GO" id="GO:0015297">
    <property type="term" value="F:antiporter activity"/>
    <property type="evidence" value="ECO:0007669"/>
    <property type="project" value="InterPro"/>
</dbReference>
<evidence type="ECO:0000256" key="5">
    <source>
        <dbReference type="ARBA" id="ARBA00023136"/>
    </source>
</evidence>
<feature type="transmembrane region" description="Helical" evidence="6">
    <location>
        <begin position="402"/>
        <end position="426"/>
    </location>
</feature>
<evidence type="ECO:0000313" key="9">
    <source>
        <dbReference type="Proteomes" id="UP001151287"/>
    </source>
</evidence>
<gene>
    <name evidence="8" type="ORF">LUZ63_010062</name>
</gene>
<dbReference type="GO" id="GO:0016020">
    <property type="term" value="C:membrane"/>
    <property type="evidence" value="ECO:0007669"/>
    <property type="project" value="UniProtKB-SubCell"/>
</dbReference>
<feature type="region of interest" description="Disordered" evidence="7">
    <location>
        <begin position="1"/>
        <end position="21"/>
    </location>
</feature>
<comment type="caution">
    <text evidence="8">The sequence shown here is derived from an EMBL/GenBank/DDBJ whole genome shotgun (WGS) entry which is preliminary data.</text>
</comment>